<accession>A0A7V4CM60</accession>
<sequence>MKYKTKEAIVGYLFATPIILTVLVFTIYPIVAAFYYSLTDYQPLEARKYTYIFNPYDALEIHTGILRKEARNYTIDEMLEYFDPVSFVEIDVGVKLGEEEKKLIKEYFDSLNLLNDYREGKLPNEIKIADFMKRYMNKHGDRFTKYIPRFVGLKNFKDMLKDMYFYTSFWNTLLYSIIVVPIQTLLAIILAVAANSKIKGVNFFKSVFFLPAITSSAALSMIFWLIYSKPGVLNKILVALFGRFGFQPVDYLNEPRIALFAIMAMNIWSTAGYFMVTFLAGLQDIPSSIYEAARIDGANGWQIFWKITLPLLRPQIVFVSIMGTIGCMQVFDQIYFLIRNLRNITISFYIYKNAFEYGKMGYASALAVVLFGVILVLSLVQRKIIKEEY</sequence>
<dbReference type="InterPro" id="IPR035906">
    <property type="entry name" value="MetI-like_sf"/>
</dbReference>
<dbReference type="GO" id="GO:0005886">
    <property type="term" value="C:plasma membrane"/>
    <property type="evidence" value="ECO:0007669"/>
    <property type="project" value="UniProtKB-SubCell"/>
</dbReference>
<comment type="similarity">
    <text evidence="7">Belongs to the binding-protein-dependent transport system permease family.</text>
</comment>
<feature type="transmembrane region" description="Helical" evidence="7">
    <location>
        <begin position="360"/>
        <end position="380"/>
    </location>
</feature>
<evidence type="ECO:0000256" key="3">
    <source>
        <dbReference type="ARBA" id="ARBA00022475"/>
    </source>
</evidence>
<dbReference type="InterPro" id="IPR051393">
    <property type="entry name" value="ABC_transporter_permease"/>
</dbReference>
<evidence type="ECO:0000256" key="6">
    <source>
        <dbReference type="ARBA" id="ARBA00023136"/>
    </source>
</evidence>
<keyword evidence="5 7" id="KW-1133">Transmembrane helix</keyword>
<keyword evidence="2 7" id="KW-0813">Transport</keyword>
<dbReference type="PANTHER" id="PTHR30193:SF37">
    <property type="entry name" value="INNER MEMBRANE ABC TRANSPORTER PERMEASE PROTEIN YCJO"/>
    <property type="match status" value="1"/>
</dbReference>
<dbReference type="PROSITE" id="PS50928">
    <property type="entry name" value="ABC_TM1"/>
    <property type="match status" value="1"/>
</dbReference>
<reference evidence="9" key="1">
    <citation type="journal article" date="2020" name="mSystems">
        <title>Genome- and Community-Level Interaction Insights into Carbon Utilization and Element Cycling Functions of Hydrothermarchaeota in Hydrothermal Sediment.</title>
        <authorList>
            <person name="Zhou Z."/>
            <person name="Liu Y."/>
            <person name="Xu W."/>
            <person name="Pan J."/>
            <person name="Luo Z.H."/>
            <person name="Li M."/>
        </authorList>
    </citation>
    <scope>NUCLEOTIDE SEQUENCE [LARGE SCALE GENOMIC DNA]</scope>
    <source>
        <strain evidence="9">SpSt-640</strain>
    </source>
</reference>
<keyword evidence="3" id="KW-1003">Cell membrane</keyword>
<organism evidence="9">
    <name type="scientific">Fervidobacterium pennivorans</name>
    <dbReference type="NCBI Taxonomy" id="93466"/>
    <lineage>
        <taxon>Bacteria</taxon>
        <taxon>Thermotogati</taxon>
        <taxon>Thermotogota</taxon>
        <taxon>Thermotogae</taxon>
        <taxon>Thermotogales</taxon>
        <taxon>Fervidobacteriaceae</taxon>
        <taxon>Fervidobacterium</taxon>
    </lineage>
</organism>
<dbReference type="Gene3D" id="1.10.3720.10">
    <property type="entry name" value="MetI-like"/>
    <property type="match status" value="1"/>
</dbReference>
<dbReference type="CDD" id="cd06261">
    <property type="entry name" value="TM_PBP2"/>
    <property type="match status" value="1"/>
</dbReference>
<dbReference type="SUPFAM" id="SSF161098">
    <property type="entry name" value="MetI-like"/>
    <property type="match status" value="1"/>
</dbReference>
<feature type="transmembrane region" description="Helical" evidence="7">
    <location>
        <begin position="316"/>
        <end position="338"/>
    </location>
</feature>
<name>A0A7V4CM60_FERPE</name>
<comment type="caution">
    <text evidence="9">The sequence shown here is derived from an EMBL/GenBank/DDBJ whole genome shotgun (WGS) entry which is preliminary data.</text>
</comment>
<evidence type="ECO:0000256" key="1">
    <source>
        <dbReference type="ARBA" id="ARBA00004651"/>
    </source>
</evidence>
<gene>
    <name evidence="9" type="ORF">ENU12_02675</name>
</gene>
<evidence type="ECO:0000313" key="9">
    <source>
        <dbReference type="EMBL" id="HGQ76831.1"/>
    </source>
</evidence>
<feature type="transmembrane region" description="Helical" evidence="7">
    <location>
        <begin position="257"/>
        <end position="280"/>
    </location>
</feature>
<feature type="domain" description="ABC transmembrane type-1" evidence="8">
    <location>
        <begin position="169"/>
        <end position="381"/>
    </location>
</feature>
<dbReference type="PANTHER" id="PTHR30193">
    <property type="entry name" value="ABC TRANSPORTER PERMEASE PROTEIN"/>
    <property type="match status" value="1"/>
</dbReference>
<keyword evidence="4 7" id="KW-0812">Transmembrane</keyword>
<proteinExistence type="inferred from homology"/>
<keyword evidence="6 7" id="KW-0472">Membrane</keyword>
<evidence type="ECO:0000256" key="2">
    <source>
        <dbReference type="ARBA" id="ARBA00022448"/>
    </source>
</evidence>
<dbReference type="EMBL" id="DTBH01000061">
    <property type="protein sequence ID" value="HGQ76831.1"/>
    <property type="molecule type" value="Genomic_DNA"/>
</dbReference>
<dbReference type="AlphaFoldDB" id="A0A7V4CM60"/>
<evidence type="ECO:0000256" key="7">
    <source>
        <dbReference type="RuleBase" id="RU363032"/>
    </source>
</evidence>
<dbReference type="GO" id="GO:0055085">
    <property type="term" value="P:transmembrane transport"/>
    <property type="evidence" value="ECO:0007669"/>
    <property type="project" value="InterPro"/>
</dbReference>
<evidence type="ECO:0000256" key="4">
    <source>
        <dbReference type="ARBA" id="ARBA00022692"/>
    </source>
</evidence>
<evidence type="ECO:0000259" key="8">
    <source>
        <dbReference type="PROSITE" id="PS50928"/>
    </source>
</evidence>
<feature type="transmembrane region" description="Helical" evidence="7">
    <location>
        <begin position="173"/>
        <end position="194"/>
    </location>
</feature>
<feature type="transmembrane region" description="Helical" evidence="7">
    <location>
        <begin position="12"/>
        <end position="36"/>
    </location>
</feature>
<protein>
    <submittedName>
        <fullName evidence="9">Sugar ABC transporter permease</fullName>
    </submittedName>
</protein>
<dbReference type="Pfam" id="PF00528">
    <property type="entry name" value="BPD_transp_1"/>
    <property type="match status" value="1"/>
</dbReference>
<feature type="transmembrane region" description="Helical" evidence="7">
    <location>
        <begin position="206"/>
        <end position="227"/>
    </location>
</feature>
<comment type="subcellular location">
    <subcellularLocation>
        <location evidence="1 7">Cell membrane</location>
        <topology evidence="1 7">Multi-pass membrane protein</topology>
    </subcellularLocation>
</comment>
<evidence type="ECO:0000256" key="5">
    <source>
        <dbReference type="ARBA" id="ARBA00022989"/>
    </source>
</evidence>
<dbReference type="InterPro" id="IPR000515">
    <property type="entry name" value="MetI-like"/>
</dbReference>